<dbReference type="InterPro" id="IPR001173">
    <property type="entry name" value="Glyco_trans_2-like"/>
</dbReference>
<dbReference type="PANTHER" id="PTHR22916">
    <property type="entry name" value="GLYCOSYLTRANSFERASE"/>
    <property type="match status" value="1"/>
</dbReference>
<comment type="caution">
    <text evidence="2">The sequence shown here is derived from an EMBL/GenBank/DDBJ whole genome shotgun (WGS) entry which is preliminary data.</text>
</comment>
<sequence>MISIVTATYNSAHTITKAIDSIVKQSYKKWELIIVDDGSSDDTEKIIKGYDDTRIKYFYQKNKGVAAARNVGVKESLGDYIIFLDADDELFNTAIENFSNVLETKTPGICSGAYIDIFNKLNYPRDKGSYFNNYLINNLSGSYIVSKQIFLEVGGYDINLSQSENWELFIRLVDICDKKGMEILAENFVTFKYNSDHSIEKNLKRNIDTFNSYKYLYNKYKDNSDLGPNLLFLFSEVSAYNAFKIGKKKEAIEWQIKAIKEKPFKLKSYIKILRFIVDKNNLNDG</sequence>
<gene>
    <name evidence="2" type="ORF">MKO06_08260</name>
</gene>
<dbReference type="InterPro" id="IPR029044">
    <property type="entry name" value="Nucleotide-diphossugar_trans"/>
</dbReference>
<keyword evidence="3" id="KW-1185">Reference proteome</keyword>
<dbReference type="EC" id="2.4.-.-" evidence="2"/>
<evidence type="ECO:0000259" key="1">
    <source>
        <dbReference type="Pfam" id="PF00535"/>
    </source>
</evidence>
<accession>A0A9X2I386</accession>
<dbReference type="Pfam" id="PF00535">
    <property type="entry name" value="Glycos_transf_2"/>
    <property type="match status" value="1"/>
</dbReference>
<dbReference type="AlphaFoldDB" id="A0A9X2I386"/>
<reference evidence="2" key="1">
    <citation type="submission" date="2022-07" db="EMBL/GenBank/DDBJ databases">
        <title>Gramela sediminis sp. nov., isolated from deep-sea sediment of the Indian Ocean.</title>
        <authorList>
            <person name="Shi H."/>
        </authorList>
    </citation>
    <scope>NUCLEOTIDE SEQUENCE</scope>
    <source>
        <strain evidence="2">GC03-9</strain>
    </source>
</reference>
<proteinExistence type="predicted"/>
<name>A0A9X2I386_9FLAO</name>
<dbReference type="EMBL" id="JANCNS010000002">
    <property type="protein sequence ID" value="MCP9199895.1"/>
    <property type="molecule type" value="Genomic_DNA"/>
</dbReference>
<organism evidence="2 3">
    <name type="scientific">Christiangramia oceanisediminis</name>
    <dbReference type="NCBI Taxonomy" id="2920386"/>
    <lineage>
        <taxon>Bacteria</taxon>
        <taxon>Pseudomonadati</taxon>
        <taxon>Bacteroidota</taxon>
        <taxon>Flavobacteriia</taxon>
        <taxon>Flavobacteriales</taxon>
        <taxon>Flavobacteriaceae</taxon>
        <taxon>Christiangramia</taxon>
    </lineage>
</organism>
<feature type="domain" description="Glycosyltransferase 2-like" evidence="1">
    <location>
        <begin position="3"/>
        <end position="128"/>
    </location>
</feature>
<protein>
    <submittedName>
        <fullName evidence="2">Glycosyltransferase</fullName>
        <ecNumber evidence="2">2.4.-.-</ecNumber>
    </submittedName>
</protein>
<dbReference type="PANTHER" id="PTHR22916:SF3">
    <property type="entry name" value="UDP-GLCNAC:BETAGAL BETA-1,3-N-ACETYLGLUCOSAMINYLTRANSFERASE-LIKE PROTEIN 1"/>
    <property type="match status" value="1"/>
</dbReference>
<dbReference type="Proteomes" id="UP001155280">
    <property type="component" value="Unassembled WGS sequence"/>
</dbReference>
<evidence type="ECO:0000313" key="2">
    <source>
        <dbReference type="EMBL" id="MCP9199895.1"/>
    </source>
</evidence>
<dbReference type="GO" id="GO:0016758">
    <property type="term" value="F:hexosyltransferase activity"/>
    <property type="evidence" value="ECO:0007669"/>
    <property type="project" value="UniProtKB-ARBA"/>
</dbReference>
<dbReference type="RefSeq" id="WP_241551707.1">
    <property type="nucleotide sequence ID" value="NZ_JANCNS010000002.1"/>
</dbReference>
<keyword evidence="2" id="KW-0328">Glycosyltransferase</keyword>
<dbReference type="SUPFAM" id="SSF53448">
    <property type="entry name" value="Nucleotide-diphospho-sugar transferases"/>
    <property type="match status" value="1"/>
</dbReference>
<dbReference type="Gene3D" id="3.90.550.10">
    <property type="entry name" value="Spore Coat Polysaccharide Biosynthesis Protein SpsA, Chain A"/>
    <property type="match status" value="1"/>
</dbReference>
<evidence type="ECO:0000313" key="3">
    <source>
        <dbReference type="Proteomes" id="UP001155280"/>
    </source>
</evidence>
<keyword evidence="2" id="KW-0808">Transferase</keyword>